<keyword evidence="9" id="KW-1185">Reference proteome</keyword>
<dbReference type="Proteomes" id="UP000294558">
    <property type="component" value="Unassembled WGS sequence"/>
</dbReference>
<keyword evidence="5" id="KW-0812">Transmembrane</keyword>
<sequence>MRNNRRILAAAAAMAGISTLGVAASAEAGVPQGQIRVTVQIVGEAAADGLNTAIEIYDNGVLDTADCDDVSEPVTQDTDVYLEFTRWCDLEPGTDYSLGLDPLPANYDSYVSCGQPQLNERIVDDGNSLTIAAGALTDCWVVIGANMAVLTKEVVVPLEGGPETPADPADFVLEVYNGDGGLHDSGSVATSPECDWLLGSDGVPCFYTDLESGDYSFGEQPVQGYFGAVTECDSDVGPDERFDDALNQTVTVDPTPFGRWFTCNVRNTYAEGEITLTKTLVNDDGGTATMSDFTLELYEGGTIIDSGMCAADGSCLTGTYPVGSYTVGETGPDGYTRTVTQEVLVPTEQLADAEAQIELGPLEQVTVNVESDDTPTTTTTTLAPTTTALQTTTTAFDAGSVTLPPTGDDSSTNIALIAAGLLLLGGAGLVLSRR</sequence>
<dbReference type="InterPro" id="IPR045826">
    <property type="entry name" value="SpaA_PFL_dom_2"/>
</dbReference>
<keyword evidence="3 6" id="KW-0732">Signal</keyword>
<feature type="domain" description="Gram-positive cocci surface proteins LPxTG" evidence="7">
    <location>
        <begin position="403"/>
        <end position="434"/>
    </location>
</feature>
<evidence type="ECO:0000256" key="5">
    <source>
        <dbReference type="SAM" id="Phobius"/>
    </source>
</evidence>
<dbReference type="EMBL" id="SOAU01000001">
    <property type="protein sequence ID" value="TDT14816.1"/>
    <property type="molecule type" value="Genomic_DNA"/>
</dbReference>
<organism evidence="8 9">
    <name type="scientific">Ilumatobacter fluminis</name>
    <dbReference type="NCBI Taxonomy" id="467091"/>
    <lineage>
        <taxon>Bacteria</taxon>
        <taxon>Bacillati</taxon>
        <taxon>Actinomycetota</taxon>
        <taxon>Acidimicrobiia</taxon>
        <taxon>Acidimicrobiales</taxon>
        <taxon>Ilumatobacteraceae</taxon>
        <taxon>Ilumatobacter</taxon>
    </lineage>
</organism>
<evidence type="ECO:0000313" key="9">
    <source>
        <dbReference type="Proteomes" id="UP000294558"/>
    </source>
</evidence>
<evidence type="ECO:0000256" key="3">
    <source>
        <dbReference type="ARBA" id="ARBA00022729"/>
    </source>
</evidence>
<protein>
    <submittedName>
        <fullName evidence="8">LPXTG-motif cell wall-anchored protein</fullName>
    </submittedName>
</protein>
<accession>A0A4R7HX86</accession>
<comment type="caution">
    <text evidence="8">The sequence shown here is derived from an EMBL/GenBank/DDBJ whole genome shotgun (WGS) entry which is preliminary data.</text>
</comment>
<evidence type="ECO:0000256" key="1">
    <source>
        <dbReference type="ARBA" id="ARBA00022512"/>
    </source>
</evidence>
<dbReference type="OrthoDB" id="5113267at2"/>
<evidence type="ECO:0000256" key="4">
    <source>
        <dbReference type="ARBA" id="ARBA00023088"/>
    </source>
</evidence>
<gene>
    <name evidence="8" type="ORF">BDK89_0373</name>
</gene>
<evidence type="ECO:0000256" key="2">
    <source>
        <dbReference type="ARBA" id="ARBA00022525"/>
    </source>
</evidence>
<keyword evidence="5" id="KW-1133">Transmembrane helix</keyword>
<dbReference type="Pfam" id="PF19403">
    <property type="entry name" value="SpaA_2"/>
    <property type="match status" value="1"/>
</dbReference>
<reference evidence="8 9" key="1">
    <citation type="submission" date="2019-03" db="EMBL/GenBank/DDBJ databases">
        <title>Sequencing the genomes of 1000 actinobacteria strains.</title>
        <authorList>
            <person name="Klenk H.-P."/>
        </authorList>
    </citation>
    <scope>NUCLEOTIDE SEQUENCE [LARGE SCALE GENOMIC DNA]</scope>
    <source>
        <strain evidence="8 9">DSM 18936</strain>
    </source>
</reference>
<dbReference type="AlphaFoldDB" id="A0A4R7HX86"/>
<feature type="chain" id="PRO_5039246447" evidence="6">
    <location>
        <begin position="24"/>
        <end position="434"/>
    </location>
</feature>
<keyword evidence="1" id="KW-0134">Cell wall</keyword>
<feature type="transmembrane region" description="Helical" evidence="5">
    <location>
        <begin position="414"/>
        <end position="432"/>
    </location>
</feature>
<evidence type="ECO:0000256" key="6">
    <source>
        <dbReference type="SAM" id="SignalP"/>
    </source>
</evidence>
<evidence type="ECO:0000259" key="7">
    <source>
        <dbReference type="PROSITE" id="PS50847"/>
    </source>
</evidence>
<proteinExistence type="predicted"/>
<feature type="signal peptide" evidence="6">
    <location>
        <begin position="1"/>
        <end position="23"/>
    </location>
</feature>
<name>A0A4R7HX86_9ACTN</name>
<dbReference type="Pfam" id="PF00746">
    <property type="entry name" value="Gram_pos_anchor"/>
    <property type="match status" value="1"/>
</dbReference>
<keyword evidence="5" id="KW-0472">Membrane</keyword>
<dbReference type="RefSeq" id="WP_133867331.1">
    <property type="nucleotide sequence ID" value="NZ_SOAU01000001.1"/>
</dbReference>
<evidence type="ECO:0000313" key="8">
    <source>
        <dbReference type="EMBL" id="TDT14816.1"/>
    </source>
</evidence>
<dbReference type="NCBIfam" id="TIGR01167">
    <property type="entry name" value="LPXTG_anchor"/>
    <property type="match status" value="1"/>
</dbReference>
<keyword evidence="4" id="KW-0572">Peptidoglycan-anchor</keyword>
<dbReference type="PROSITE" id="PS50847">
    <property type="entry name" value="GRAM_POS_ANCHORING"/>
    <property type="match status" value="1"/>
</dbReference>
<keyword evidence="2" id="KW-0964">Secreted</keyword>
<dbReference type="InterPro" id="IPR019931">
    <property type="entry name" value="LPXTG_anchor"/>
</dbReference>